<evidence type="ECO:0000313" key="5">
    <source>
        <dbReference type="Proteomes" id="UP000234239"/>
    </source>
</evidence>
<dbReference type="OrthoDB" id="2136318at2"/>
<protein>
    <submittedName>
        <fullName evidence="3">DUF937 domain-containing protein</fullName>
    </submittedName>
</protein>
<keyword evidence="4" id="KW-1185">Reference proteome</keyword>
<feature type="compositionally biased region" description="Basic and acidic residues" evidence="1">
    <location>
        <begin position="159"/>
        <end position="170"/>
    </location>
</feature>
<feature type="compositionally biased region" description="Basic and acidic residues" evidence="1">
    <location>
        <begin position="207"/>
        <end position="218"/>
    </location>
</feature>
<dbReference type="Proteomes" id="UP000069912">
    <property type="component" value="Chromosome"/>
</dbReference>
<dbReference type="RefSeq" id="WP_067972174.1">
    <property type="nucleotide sequence ID" value="NZ_CAJHKM010000006.1"/>
</dbReference>
<evidence type="ECO:0000313" key="4">
    <source>
        <dbReference type="Proteomes" id="UP000069912"/>
    </source>
</evidence>
<reference evidence="2 4" key="1">
    <citation type="journal article" date="2016" name="Genome Announc.">
        <title>Complete Genome Sequences of Aerococcus christensenii CCUG 28831T, Aerococcus sanguinicola CCUG 43001T, Aerococcus urinae CCUG 36881T, Aerococcus urinaeequi CCUG 28094T, Aerococcus urinaehominis CCUG 42038 BT, and Aerococcus viridans CCUG 4311T.</title>
        <authorList>
            <person name="Carkaci D."/>
            <person name="Dargis R."/>
            <person name="Nielsen X.C."/>
            <person name="Skovgaard O."/>
            <person name="Fuursted K."/>
            <person name="Christensen J.J."/>
        </authorList>
    </citation>
    <scope>NUCLEOTIDE SEQUENCE [LARGE SCALE GENOMIC DNA]</scope>
    <source>
        <strain evidence="2 4">CCUG43001</strain>
    </source>
</reference>
<feature type="region of interest" description="Disordered" evidence="1">
    <location>
        <begin position="146"/>
        <end position="175"/>
    </location>
</feature>
<feature type="region of interest" description="Disordered" evidence="1">
    <location>
        <begin position="207"/>
        <end position="235"/>
    </location>
</feature>
<gene>
    <name evidence="2" type="ORF">AWM72_01625</name>
    <name evidence="3" type="ORF">CYJ28_07480</name>
</gene>
<dbReference type="GeneID" id="92902772"/>
<evidence type="ECO:0000256" key="1">
    <source>
        <dbReference type="SAM" id="MobiDB-lite"/>
    </source>
</evidence>
<dbReference type="EMBL" id="CP014160">
    <property type="protein sequence ID" value="AMB93536.1"/>
    <property type="molecule type" value="Genomic_DNA"/>
</dbReference>
<reference evidence="4" key="2">
    <citation type="submission" date="2016-01" db="EMBL/GenBank/DDBJ databases">
        <title>Six Aerococcus type strain genome sequencing and assembly using PacBio and Illumina Hiseq.</title>
        <authorList>
            <person name="Carkaci D."/>
            <person name="Dargis R."/>
            <person name="Nielsen X.C."/>
            <person name="Skovgaard O."/>
            <person name="Fuursted K."/>
            <person name="Christensen J.J."/>
        </authorList>
    </citation>
    <scope>NUCLEOTIDE SEQUENCE [LARGE SCALE GENOMIC DNA]</scope>
    <source>
        <strain evidence="4">CCUG43001</strain>
    </source>
</reference>
<dbReference type="EMBL" id="PKGY01000003">
    <property type="protein sequence ID" value="PKZ21735.1"/>
    <property type="molecule type" value="Genomic_DNA"/>
</dbReference>
<sequence>MGLFDQAGNLIGMLTGQGGQSNDSLAKQANVSSADFGKIMTLGLPMIMKAINRNSQDQSGIDSLNQALNDHDKADQFESVDQAAKQVDQEDGDKILNHVFKDQNEKEGIIDKIAQALNMDAASVKRTLVVLAPMVLMYLAHRRKSNNVSAEDMGQEADQVSREVEDHARQQEGGSLLERVLDAVTVDENQTEDDSLLGKVIDNVTVDEKDQASKKEANQEDDGGLLGGLIDKLTK</sequence>
<dbReference type="KEGG" id="asan:AWM72_01625"/>
<reference evidence="3 5" key="3">
    <citation type="submission" date="2017-12" db="EMBL/GenBank/DDBJ databases">
        <title>Phylogenetic diversity of female urinary microbiome.</title>
        <authorList>
            <person name="Thomas-White K."/>
            <person name="Wolfe A.J."/>
        </authorList>
    </citation>
    <scope>NUCLEOTIDE SEQUENCE [LARGE SCALE GENOMIC DNA]</scope>
    <source>
        <strain evidence="3 5">UMB0139</strain>
    </source>
</reference>
<proteinExistence type="predicted"/>
<dbReference type="InterPro" id="IPR009282">
    <property type="entry name" value="DUF937"/>
</dbReference>
<evidence type="ECO:0000313" key="3">
    <source>
        <dbReference type="EMBL" id="PKZ21735.1"/>
    </source>
</evidence>
<evidence type="ECO:0000313" key="2">
    <source>
        <dbReference type="EMBL" id="AMB93536.1"/>
    </source>
</evidence>
<accession>A0A120I917</accession>
<organism evidence="2 4">
    <name type="scientific">Aerococcus sanguinicola</name>
    <dbReference type="NCBI Taxonomy" id="119206"/>
    <lineage>
        <taxon>Bacteria</taxon>
        <taxon>Bacillati</taxon>
        <taxon>Bacillota</taxon>
        <taxon>Bacilli</taxon>
        <taxon>Lactobacillales</taxon>
        <taxon>Aerococcaceae</taxon>
        <taxon>Aerococcus</taxon>
    </lineage>
</organism>
<name>A0A120I917_9LACT</name>
<dbReference type="Pfam" id="PF06078">
    <property type="entry name" value="DUF937"/>
    <property type="match status" value="1"/>
</dbReference>
<dbReference type="Proteomes" id="UP000234239">
    <property type="component" value="Unassembled WGS sequence"/>
</dbReference>
<dbReference type="AlphaFoldDB" id="A0A120I917"/>